<keyword evidence="1" id="KW-0547">Nucleotide-binding</keyword>
<dbReference type="Proteomes" id="UP001152795">
    <property type="component" value="Unassembled WGS sequence"/>
</dbReference>
<dbReference type="GO" id="GO:0004386">
    <property type="term" value="F:helicase activity"/>
    <property type="evidence" value="ECO:0007669"/>
    <property type="project" value="UniProtKB-KW"/>
</dbReference>
<comment type="caution">
    <text evidence="1">The sequence shown here is derived from an EMBL/GenBank/DDBJ whole genome shotgun (WGS) entry which is preliminary data.</text>
</comment>
<dbReference type="InterPro" id="IPR006928">
    <property type="entry name" value="Herpes_teg_USP"/>
</dbReference>
<dbReference type="SUPFAM" id="SSF54001">
    <property type="entry name" value="Cysteine proteinases"/>
    <property type="match status" value="1"/>
</dbReference>
<proteinExistence type="predicted"/>
<keyword evidence="2" id="KW-1185">Reference proteome</keyword>
<evidence type="ECO:0000313" key="2">
    <source>
        <dbReference type="Proteomes" id="UP001152795"/>
    </source>
</evidence>
<keyword evidence="1" id="KW-0347">Helicase</keyword>
<organism evidence="1 2">
    <name type="scientific">Paramuricea clavata</name>
    <name type="common">Red gorgonian</name>
    <name type="synonym">Violescent sea-whip</name>
    <dbReference type="NCBI Taxonomy" id="317549"/>
    <lineage>
        <taxon>Eukaryota</taxon>
        <taxon>Metazoa</taxon>
        <taxon>Cnidaria</taxon>
        <taxon>Anthozoa</taxon>
        <taxon>Octocorallia</taxon>
        <taxon>Malacalcyonacea</taxon>
        <taxon>Plexauridae</taxon>
        <taxon>Paramuricea</taxon>
    </lineage>
</organism>
<evidence type="ECO:0000313" key="1">
    <source>
        <dbReference type="EMBL" id="CAB3985338.1"/>
    </source>
</evidence>
<dbReference type="InterPro" id="IPR038765">
    <property type="entry name" value="Papain-like_cys_pep_sf"/>
</dbReference>
<dbReference type="EMBL" id="CACRXK020000859">
    <property type="protein sequence ID" value="CAB3985338.1"/>
    <property type="molecule type" value="Genomic_DNA"/>
</dbReference>
<protein>
    <submittedName>
        <fullName evidence="1">ATP-dependent DNA helicase PIF1</fullName>
    </submittedName>
</protein>
<dbReference type="Pfam" id="PF04843">
    <property type="entry name" value="Herpes_teg_N"/>
    <property type="match status" value="1"/>
</dbReference>
<name>A0A7D9DHH3_PARCT</name>
<gene>
    <name evidence="1" type="ORF">PACLA_8A055339</name>
</gene>
<dbReference type="OrthoDB" id="5989338at2759"/>
<sequence length="911" mass="104978">MVNMAASRKATKDIDNATSSEQTTIKNFSTILTKDDKKNNTVSTGQCMSGINLSNNCISKLNNQNIEITGLSKHNPMHIKKLLVQSQHALFFNVCTQKHVTDFSTTGCHLCYREPSRIQVKWLTRKFGKSRLLRKCLRHIKIKRSVPRSSYLHYIVENIKQCQDIRMKCIPDLHCPKKVHKKCRTNRSSKDSKFYICEGILADIFYLSGSTHDLYAQHVFKNVNHLKKVCQSALCTDIETNPGPVFYIDPSKTISAPYSQGNQIIFGETAGQQCLAMCLCALIYNKRQNICSPEDLINVMNIGNELYSNLSCLAQQSFLLFTELPSQLTVFDTDYIFEYSESYSGNVIGDCSIEGFQYCVPFHRSFELLLAENYSAFILTIDSNAVCIFSTTDGKYKIFDSHSRDIYGRSHPQGTCVLLEAPNINNVILYFQSLYSENSQFELRGINIEQVQANGDQNLNNGIRNSALSANASAESKSADVSCSCRQCCAISLYSICYAIIKPCNYWDSNTVTAVVYFGTTLYNNTGINASHDIPQKVDICGTEVHVKLQANIQGVLYDKAKSRLHIESLICHTNENTGFLIWFGDYCISCIFQKTSIKNMSYSILAYDDDDNSPTCTTYYIKNIKDKHTLVDVMFNLATTKIKDEIVNYEIQFLSCFSELTNCERKRIMKNHRQNYINDFIEPGLKKRKLETKQMRYKTMEPLVKQQVNSKHVNDYKIIAHEKKQKILENRKTKYEMLDKSKKEELLTKNMNYRKTMNKGQKQKILENKRIKYEAMDHSNKGELLTKNMNYKGTMTEEQKQKILENKRVKYEAMDLSRKEELLTKNMNYKETMGEEQKQKLLENKRVKYQAMDISKKKELSAMSSSKIMLNRMSLDPKQKNDLLTREKEKRMEKKSLTHDIDMCIQKFKK</sequence>
<accession>A0A7D9DHH3</accession>
<dbReference type="AlphaFoldDB" id="A0A7D9DHH3"/>
<dbReference type="Gene3D" id="3.90.70.120">
    <property type="match status" value="1"/>
</dbReference>
<keyword evidence="1" id="KW-0378">Hydrolase</keyword>
<reference evidence="1" key="1">
    <citation type="submission" date="2020-04" db="EMBL/GenBank/DDBJ databases">
        <authorList>
            <person name="Alioto T."/>
            <person name="Alioto T."/>
            <person name="Gomez Garrido J."/>
        </authorList>
    </citation>
    <scope>NUCLEOTIDE SEQUENCE</scope>
    <source>
        <strain evidence="1">A484AB</strain>
    </source>
</reference>
<keyword evidence="1" id="KW-0067">ATP-binding</keyword>